<comment type="caution">
    <text evidence="1">The sequence shown here is derived from an EMBL/GenBank/DDBJ whole genome shotgun (WGS) entry which is preliminary data.</text>
</comment>
<name>A0A2G8LDS1_STIJA</name>
<evidence type="ECO:0000313" key="2">
    <source>
        <dbReference type="Proteomes" id="UP000230750"/>
    </source>
</evidence>
<dbReference type="AlphaFoldDB" id="A0A2G8LDS1"/>
<reference evidence="1 2" key="1">
    <citation type="journal article" date="2017" name="PLoS Biol.">
        <title>The sea cucumber genome provides insights into morphological evolution and visceral regeneration.</title>
        <authorList>
            <person name="Zhang X."/>
            <person name="Sun L."/>
            <person name="Yuan J."/>
            <person name="Sun Y."/>
            <person name="Gao Y."/>
            <person name="Zhang L."/>
            <person name="Li S."/>
            <person name="Dai H."/>
            <person name="Hamel J.F."/>
            <person name="Liu C."/>
            <person name="Yu Y."/>
            <person name="Liu S."/>
            <person name="Lin W."/>
            <person name="Guo K."/>
            <person name="Jin S."/>
            <person name="Xu P."/>
            <person name="Storey K.B."/>
            <person name="Huan P."/>
            <person name="Zhang T."/>
            <person name="Zhou Y."/>
            <person name="Zhang J."/>
            <person name="Lin C."/>
            <person name="Li X."/>
            <person name="Xing L."/>
            <person name="Huo D."/>
            <person name="Sun M."/>
            <person name="Wang L."/>
            <person name="Mercier A."/>
            <person name="Li F."/>
            <person name="Yang H."/>
            <person name="Xiang J."/>
        </authorList>
    </citation>
    <scope>NUCLEOTIDE SEQUENCE [LARGE SCALE GENOMIC DNA]</scope>
    <source>
        <strain evidence="1">Shaxun</strain>
        <tissue evidence="1">Muscle</tissue>
    </source>
</reference>
<sequence>MTINTICFQRTLTAFIRFEGCRLPVSVSSLSFTKTMISRAINVSWCPFDSVFHLDLQTGLWEVDDFEAIRDSFSQTFSINDNDTGLQQRSKVQLLYIAANHD</sequence>
<evidence type="ECO:0000313" key="1">
    <source>
        <dbReference type="EMBL" id="PIK58355.1"/>
    </source>
</evidence>
<organism evidence="1 2">
    <name type="scientific">Stichopus japonicus</name>
    <name type="common">Sea cucumber</name>
    <dbReference type="NCBI Taxonomy" id="307972"/>
    <lineage>
        <taxon>Eukaryota</taxon>
        <taxon>Metazoa</taxon>
        <taxon>Echinodermata</taxon>
        <taxon>Eleutherozoa</taxon>
        <taxon>Echinozoa</taxon>
        <taxon>Holothuroidea</taxon>
        <taxon>Aspidochirotacea</taxon>
        <taxon>Aspidochirotida</taxon>
        <taxon>Stichopodidae</taxon>
        <taxon>Apostichopus</taxon>
    </lineage>
</organism>
<feature type="non-terminal residue" evidence="1">
    <location>
        <position position="102"/>
    </location>
</feature>
<dbReference type="EMBL" id="MRZV01000115">
    <property type="protein sequence ID" value="PIK58355.1"/>
    <property type="molecule type" value="Genomic_DNA"/>
</dbReference>
<keyword evidence="2" id="KW-1185">Reference proteome</keyword>
<dbReference type="Proteomes" id="UP000230750">
    <property type="component" value="Unassembled WGS sequence"/>
</dbReference>
<accession>A0A2G8LDS1</accession>
<proteinExistence type="predicted"/>
<gene>
    <name evidence="1" type="ORF">BSL78_04743</name>
</gene>
<protein>
    <submittedName>
        <fullName evidence="1">Uncharacterized protein</fullName>
    </submittedName>
</protein>